<keyword evidence="7 8" id="KW-0472">Membrane</keyword>
<dbReference type="GO" id="GO:0034389">
    <property type="term" value="P:lipid droplet organization"/>
    <property type="evidence" value="ECO:0007669"/>
    <property type="project" value="TreeGrafter"/>
</dbReference>
<comment type="caution">
    <text evidence="9">The sequence shown here is derived from an EMBL/GenBank/DDBJ whole genome shotgun (WGS) entry which is preliminary data.</text>
</comment>
<reference evidence="10" key="1">
    <citation type="journal article" date="2017" name="Genome Announc.">
        <title>Genome sequences of Cyberlindnera fabianii 65, Pichia kudriavzevii 129, and Saccharomyces cerevisiae 131 isolated from fermented masau fruits in Zimbabwe.</title>
        <authorList>
            <person name="van Rijswijck I.M.H."/>
            <person name="Derks M.F.L."/>
            <person name="Abee T."/>
            <person name="de Ridder D."/>
            <person name="Smid E.J."/>
        </authorList>
    </citation>
    <scope>NUCLEOTIDE SEQUENCE [LARGE SCALE GENOMIC DNA]</scope>
    <source>
        <strain evidence="10">65</strain>
    </source>
</reference>
<keyword evidence="2 8" id="KW-0812">Transmembrane</keyword>
<evidence type="ECO:0000256" key="7">
    <source>
        <dbReference type="ARBA" id="ARBA00023136"/>
    </source>
</evidence>
<dbReference type="PANTHER" id="PTHR23129:SF0">
    <property type="entry name" value="ACYL-COENZYME A DIPHOSPHATASE FITM2"/>
    <property type="match status" value="1"/>
</dbReference>
<evidence type="ECO:0000313" key="10">
    <source>
        <dbReference type="Proteomes" id="UP000189513"/>
    </source>
</evidence>
<evidence type="ECO:0000256" key="1">
    <source>
        <dbReference type="ARBA" id="ARBA00004477"/>
    </source>
</evidence>
<feature type="transmembrane region" description="Helical" evidence="8">
    <location>
        <begin position="82"/>
        <end position="107"/>
    </location>
</feature>
<evidence type="ECO:0000256" key="3">
    <source>
        <dbReference type="ARBA" id="ARBA00022801"/>
    </source>
</evidence>
<accession>A0A1V2L5Y7</accession>
<dbReference type="PANTHER" id="PTHR23129">
    <property type="entry name" value="ACYL-COENZYME A DIPHOSPHATASE FITM2"/>
    <property type="match status" value="1"/>
</dbReference>
<keyword evidence="5 8" id="KW-1133">Transmembrane helix</keyword>
<dbReference type="VEuPathDB" id="FungiDB:BON22_3460"/>
<comment type="subcellular location">
    <subcellularLocation>
        <location evidence="1">Endoplasmic reticulum membrane</location>
        <topology evidence="1">Multi-pass membrane protein</topology>
    </subcellularLocation>
</comment>
<gene>
    <name evidence="9" type="ORF">BON22_3460</name>
</gene>
<proteinExistence type="predicted"/>
<evidence type="ECO:0000256" key="8">
    <source>
        <dbReference type="SAM" id="Phobius"/>
    </source>
</evidence>
<evidence type="ECO:0000256" key="6">
    <source>
        <dbReference type="ARBA" id="ARBA00023098"/>
    </source>
</evidence>
<keyword evidence="10" id="KW-1185">Reference proteome</keyword>
<dbReference type="GO" id="GO:0010945">
    <property type="term" value="F:coenzyme A diphosphatase activity"/>
    <property type="evidence" value="ECO:0007669"/>
    <property type="project" value="InterPro"/>
</dbReference>
<dbReference type="AlphaFoldDB" id="A0A1V2L5Y7"/>
<feature type="transmembrane region" description="Helical" evidence="8">
    <location>
        <begin position="119"/>
        <end position="138"/>
    </location>
</feature>
<dbReference type="STRING" id="36022.A0A1V2L5Y7"/>
<dbReference type="Proteomes" id="UP000189513">
    <property type="component" value="Unassembled WGS sequence"/>
</dbReference>
<evidence type="ECO:0000313" key="9">
    <source>
        <dbReference type="EMBL" id="ONH66676.1"/>
    </source>
</evidence>
<protein>
    <submittedName>
        <fullName evidence="9">FIT family protein scs3</fullName>
    </submittedName>
</protein>
<name>A0A1V2L5Y7_CYBFA</name>
<keyword evidence="6" id="KW-0443">Lipid metabolism</keyword>
<dbReference type="EMBL" id="MPUK01000006">
    <property type="protein sequence ID" value="ONH66676.1"/>
    <property type="molecule type" value="Genomic_DNA"/>
</dbReference>
<dbReference type="GO" id="GO:0005789">
    <property type="term" value="C:endoplasmic reticulum membrane"/>
    <property type="evidence" value="ECO:0007669"/>
    <property type="project" value="UniProtKB-SubCell"/>
</dbReference>
<dbReference type="Pfam" id="PF10261">
    <property type="entry name" value="FIT"/>
    <property type="match status" value="1"/>
</dbReference>
<dbReference type="GO" id="GO:0008654">
    <property type="term" value="P:phospholipid biosynthetic process"/>
    <property type="evidence" value="ECO:0007669"/>
    <property type="project" value="TreeGrafter"/>
</dbReference>
<evidence type="ECO:0000256" key="2">
    <source>
        <dbReference type="ARBA" id="ARBA00022692"/>
    </source>
</evidence>
<evidence type="ECO:0000256" key="4">
    <source>
        <dbReference type="ARBA" id="ARBA00022824"/>
    </source>
</evidence>
<evidence type="ECO:0000256" key="5">
    <source>
        <dbReference type="ARBA" id="ARBA00022989"/>
    </source>
</evidence>
<keyword evidence="4" id="KW-0256">Endoplasmic reticulum</keyword>
<organism evidence="9 10">
    <name type="scientific">Cyberlindnera fabianii</name>
    <name type="common">Yeast</name>
    <name type="synonym">Hansenula fabianii</name>
    <dbReference type="NCBI Taxonomy" id="36022"/>
    <lineage>
        <taxon>Eukaryota</taxon>
        <taxon>Fungi</taxon>
        <taxon>Dikarya</taxon>
        <taxon>Ascomycota</taxon>
        <taxon>Saccharomycotina</taxon>
        <taxon>Saccharomycetes</taxon>
        <taxon>Phaffomycetales</taxon>
        <taxon>Phaffomycetaceae</taxon>
        <taxon>Cyberlindnera</taxon>
    </lineage>
</organism>
<dbReference type="InterPro" id="IPR019388">
    <property type="entry name" value="FIT"/>
</dbReference>
<sequence>MTGGVCKYDTLKYHTVELLGSSTCRKMRGIWSGGHDPSGHVFLLVLSSLIMWFELVDHGVYGELQRFVADVQRLRHRRDGNLLVNLLLLVLKNSSILLMALQTLWWWMLLVTSNHFHSFAEKLTGLIAGYIGLLIYMIPSPLVNKRVIE</sequence>
<keyword evidence="3" id="KW-0378">Hydrolase</keyword>
<dbReference type="GO" id="GO:0019915">
    <property type="term" value="P:lipid storage"/>
    <property type="evidence" value="ECO:0007669"/>
    <property type="project" value="InterPro"/>
</dbReference>